<dbReference type="EMBL" id="JBGCUO010000001">
    <property type="protein sequence ID" value="MEY1661051.1"/>
    <property type="molecule type" value="Genomic_DNA"/>
</dbReference>
<organism evidence="1 2">
    <name type="scientific">Isoalcanivorax beigongshangi</name>
    <dbReference type="NCBI Taxonomy" id="3238810"/>
    <lineage>
        <taxon>Bacteria</taxon>
        <taxon>Pseudomonadati</taxon>
        <taxon>Pseudomonadota</taxon>
        <taxon>Gammaproteobacteria</taxon>
        <taxon>Oceanospirillales</taxon>
        <taxon>Alcanivoracaceae</taxon>
        <taxon>Isoalcanivorax</taxon>
    </lineage>
</organism>
<proteinExistence type="predicted"/>
<accession>A0ABV4AH31</accession>
<dbReference type="RefSeq" id="WP_369454289.1">
    <property type="nucleotide sequence ID" value="NZ_JBGCUO010000001.1"/>
</dbReference>
<name>A0ABV4AH31_9GAMM</name>
<gene>
    <name evidence="1" type="ORF">AB5I84_02690</name>
</gene>
<evidence type="ECO:0000313" key="2">
    <source>
        <dbReference type="Proteomes" id="UP001562065"/>
    </source>
</evidence>
<protein>
    <submittedName>
        <fullName evidence="1">Uncharacterized protein</fullName>
    </submittedName>
</protein>
<reference evidence="1 2" key="1">
    <citation type="submission" date="2024-07" db="EMBL/GenBank/DDBJ databases">
        <authorList>
            <person name="Ren Q."/>
        </authorList>
    </citation>
    <scope>NUCLEOTIDE SEQUENCE [LARGE SCALE GENOMIC DNA]</scope>
    <source>
        <strain evidence="1 2">REN37</strain>
    </source>
</reference>
<dbReference type="Proteomes" id="UP001562065">
    <property type="component" value="Unassembled WGS sequence"/>
</dbReference>
<keyword evidence="2" id="KW-1185">Reference proteome</keyword>
<evidence type="ECO:0000313" key="1">
    <source>
        <dbReference type="EMBL" id="MEY1661051.1"/>
    </source>
</evidence>
<comment type="caution">
    <text evidence="1">The sequence shown here is derived from an EMBL/GenBank/DDBJ whole genome shotgun (WGS) entry which is preliminary data.</text>
</comment>
<sequence length="325" mass="36920">MSLQLRAVSEPMAIQRYWHDWDGPLQRGKLAFTRNRLTLSWHTGDWQFAYQQRYDYLLRFNDATAALYWHDRQRGALPQHAKVRLRAEHLWAQGVQLGYRWSSSGRWTLTPSITLLSGREFQSGQLHGDLTRSPSGLPQGQAQLRYRYSDDLLLDDPAAPGSGAGLALGLSATYQGAGWRLRAQLDDVGVMDWQQAPLTTGRFSVAGRQGGVALAPAFSGRRDRHRYRQRLQPYGQLQVRGQPRWRGPGWQLDTEHYAGRVWVRPALRFEGWWGTPQLGYEVRQQQWWLAAGSAGGGWQVALGSDRGDLDRARSLSLSLSLRQSL</sequence>